<reference evidence="9" key="1">
    <citation type="submission" date="2015-10" db="EMBL/GenBank/DDBJ databases">
        <authorList>
            <person name="Regsiter A."/>
            <person name="william w."/>
        </authorList>
    </citation>
    <scope>NUCLEOTIDE SEQUENCE</scope>
    <source>
        <strain evidence="9">Montdore</strain>
    </source>
</reference>
<evidence type="ECO:0000313" key="10">
    <source>
        <dbReference type="Proteomes" id="UP001412239"/>
    </source>
</evidence>
<evidence type="ECO:0000256" key="5">
    <source>
        <dbReference type="ARBA" id="ARBA00022989"/>
    </source>
</evidence>
<dbReference type="PANTHER" id="PTHR31632:SF2">
    <property type="entry name" value="PLASMA MEMBRANE IRON PERMEASE"/>
    <property type="match status" value="1"/>
</dbReference>
<proteinExistence type="inferred from homology"/>
<organism evidence="9 10">
    <name type="scientific">Tuber aestivum</name>
    <name type="common">summer truffle</name>
    <dbReference type="NCBI Taxonomy" id="59557"/>
    <lineage>
        <taxon>Eukaryota</taxon>
        <taxon>Fungi</taxon>
        <taxon>Dikarya</taxon>
        <taxon>Ascomycota</taxon>
        <taxon>Pezizomycotina</taxon>
        <taxon>Pezizomycetes</taxon>
        <taxon>Pezizales</taxon>
        <taxon>Tuberaceae</taxon>
        <taxon>Tuber</taxon>
    </lineage>
</organism>
<keyword evidence="3" id="KW-0408">Iron</keyword>
<feature type="transmembrane region" description="Helical" evidence="8">
    <location>
        <begin position="107"/>
        <end position="127"/>
    </location>
</feature>
<comment type="subcellular location">
    <subcellularLocation>
        <location evidence="1">Membrane</location>
        <topology evidence="1">Multi-pass membrane protein</topology>
    </subcellularLocation>
</comment>
<feature type="transmembrane region" description="Helical" evidence="8">
    <location>
        <begin position="223"/>
        <end position="243"/>
    </location>
</feature>
<evidence type="ECO:0000256" key="4">
    <source>
        <dbReference type="ARBA" id="ARBA00022692"/>
    </source>
</evidence>
<dbReference type="GO" id="GO:0015093">
    <property type="term" value="F:ferrous iron transmembrane transporter activity"/>
    <property type="evidence" value="ECO:0007669"/>
    <property type="project" value="TreeGrafter"/>
</dbReference>
<evidence type="ECO:0000256" key="1">
    <source>
        <dbReference type="ARBA" id="ARBA00004141"/>
    </source>
</evidence>
<dbReference type="Proteomes" id="UP001412239">
    <property type="component" value="Unassembled WGS sequence"/>
</dbReference>
<evidence type="ECO:0000313" key="9">
    <source>
        <dbReference type="EMBL" id="CUS08923.1"/>
    </source>
</evidence>
<evidence type="ECO:0000256" key="3">
    <source>
        <dbReference type="ARBA" id="ARBA00022496"/>
    </source>
</evidence>
<dbReference type="EMBL" id="LN891106">
    <property type="protein sequence ID" value="CUS08923.1"/>
    <property type="molecule type" value="Genomic_DNA"/>
</dbReference>
<protein>
    <recommendedName>
        <fullName evidence="11">Plasma membrane iron permease</fullName>
    </recommendedName>
</protein>
<feature type="transmembrane region" description="Helical" evidence="8">
    <location>
        <begin position="159"/>
        <end position="180"/>
    </location>
</feature>
<feature type="transmembrane region" description="Helical" evidence="8">
    <location>
        <begin position="29"/>
        <end position="51"/>
    </location>
</feature>
<gene>
    <name evidence="9" type="ORF">GSTUAT00006982001</name>
</gene>
<evidence type="ECO:0008006" key="11">
    <source>
        <dbReference type="Google" id="ProtNLM"/>
    </source>
</evidence>
<keyword evidence="3" id="KW-0410">Iron transport</keyword>
<dbReference type="AlphaFoldDB" id="A0A292PR25"/>
<accession>A0A292PR25</accession>
<dbReference type="PANTHER" id="PTHR31632">
    <property type="entry name" value="IRON TRANSPORTER FTH1"/>
    <property type="match status" value="1"/>
</dbReference>
<evidence type="ECO:0000256" key="6">
    <source>
        <dbReference type="ARBA" id="ARBA00023136"/>
    </source>
</evidence>
<dbReference type="Pfam" id="PF03239">
    <property type="entry name" value="FTR1"/>
    <property type="match status" value="1"/>
</dbReference>
<evidence type="ECO:0000256" key="2">
    <source>
        <dbReference type="ARBA" id="ARBA00008333"/>
    </source>
</evidence>
<dbReference type="GO" id="GO:0033573">
    <property type="term" value="C:high-affinity iron permease complex"/>
    <property type="evidence" value="ECO:0007669"/>
    <property type="project" value="InterPro"/>
</dbReference>
<comment type="similarity">
    <text evidence="2">Belongs to the oxidase-dependent Fe transporter (OFeT) (TC 9.A.10.1) family.</text>
</comment>
<keyword evidence="3" id="KW-0813">Transport</keyword>
<sequence>MPDVFAVPVLGTQSETYLFQTDSGSQTTVFFVVFRETIEAGIIVSVLLAFIKQTLSADDEATYKRLTRQVWIGLFAGLFICLVLGAAFIGAFYTIGRNFWEQGEDLWEGIFCLLACIIITVMGAAILRISKLREKWQVKIAEALELKKSRTLGSWTKKYVMIILPFITVIREGLEAIVFVGGVSLSAPASAYPLPVVVGMVAGIAISWGIYRGGDSIRIQWFLIASTMLLYLVAAGLGSRAVWKFEMYEVGILFKKLVGGDVGETGSGPGSYDIRKTVWHVNCCSPGAGGGAGWGIFNAILGWQNSATYGSVLSYNVYWIVVSLGFMLMMFHEKRGHYPLMKAPASDRAPAEGSDSGDGGVMAGDTLGEKVAPTAEVKVTDNV</sequence>
<evidence type="ECO:0000256" key="8">
    <source>
        <dbReference type="SAM" id="Phobius"/>
    </source>
</evidence>
<name>A0A292PR25_9PEZI</name>
<feature type="transmembrane region" description="Helical" evidence="8">
    <location>
        <begin position="192"/>
        <end position="211"/>
    </location>
</feature>
<feature type="transmembrane region" description="Helical" evidence="8">
    <location>
        <begin position="312"/>
        <end position="331"/>
    </location>
</feature>
<keyword evidence="6 8" id="KW-0472">Membrane</keyword>
<feature type="transmembrane region" description="Helical" evidence="8">
    <location>
        <begin position="71"/>
        <end position="95"/>
    </location>
</feature>
<keyword evidence="10" id="KW-1185">Reference proteome</keyword>
<dbReference type="InterPro" id="IPR004923">
    <property type="entry name" value="FTR1/Fip1/EfeU"/>
</dbReference>
<evidence type="ECO:0000256" key="7">
    <source>
        <dbReference type="SAM" id="MobiDB-lite"/>
    </source>
</evidence>
<keyword evidence="5 8" id="KW-1133">Transmembrane helix</keyword>
<feature type="region of interest" description="Disordered" evidence="7">
    <location>
        <begin position="344"/>
        <end position="383"/>
    </location>
</feature>
<keyword evidence="3" id="KW-0406">Ion transport</keyword>
<keyword evidence="4 8" id="KW-0812">Transmembrane</keyword>